<evidence type="ECO:0000256" key="8">
    <source>
        <dbReference type="SAM" id="Coils"/>
    </source>
</evidence>
<dbReference type="GO" id="GO:0009279">
    <property type="term" value="C:cell outer membrane"/>
    <property type="evidence" value="ECO:0007669"/>
    <property type="project" value="UniProtKB-SubCell"/>
</dbReference>
<evidence type="ECO:0000256" key="6">
    <source>
        <dbReference type="ARBA" id="ARBA00023136"/>
    </source>
</evidence>
<sequence length="407" mass="43830">MKSHALFRACCLAGLMHAAVAEPTVANPPAPSLAAALDAAWQRAPDFAHTQGQRQRALAEQAVAGRPWAAPPSLELSQRSDRWHRNQGARETELSVGLPLWHWGQRQAQRAAAQGLMALAEAEQAAARLELAGQLREQAWTLLSLQAAWRVAQAQAQGLEALAADVARRVQAGDLAETDRLAARAESLAARTQAAQALQTLSQARQQWRLLTGLAQEPHLSPEPATPAAAIDAHPVLRRAEAQLAQARLQRELEQRSGREASELRLGWRQEQSAWGAEREGALQIGLRIPLEAERRNGVKLVEAETALAVAELTLARLREQLQAEQQLAAEALANAQAQADSSATQAALLRERLALLERAFRAGELALPELLRARASAAEAEAGQLQSDAALGLARARLNQSLGVLP</sequence>
<feature type="coiled-coil region" evidence="8">
    <location>
        <begin position="301"/>
        <end position="353"/>
    </location>
</feature>
<dbReference type="Pfam" id="PF02321">
    <property type="entry name" value="OEP"/>
    <property type="match status" value="1"/>
</dbReference>
<evidence type="ECO:0000313" key="11">
    <source>
        <dbReference type="Proteomes" id="UP000554837"/>
    </source>
</evidence>
<reference evidence="10 11" key="1">
    <citation type="submission" date="2020-08" db="EMBL/GenBank/DDBJ databases">
        <title>Genomic Encyclopedia of Type Strains, Phase IV (KMG-IV): sequencing the most valuable type-strain genomes for metagenomic binning, comparative biology and taxonomic classification.</title>
        <authorList>
            <person name="Goeker M."/>
        </authorList>
    </citation>
    <scope>NUCLEOTIDE SEQUENCE [LARGE SCALE GENOMIC DNA]</scope>
    <source>
        <strain evidence="10 11">DSM 23958</strain>
    </source>
</reference>
<keyword evidence="11" id="KW-1185">Reference proteome</keyword>
<comment type="subcellular location">
    <subcellularLocation>
        <location evidence="1">Cell outer membrane</location>
    </subcellularLocation>
</comment>
<evidence type="ECO:0000256" key="7">
    <source>
        <dbReference type="ARBA" id="ARBA00023237"/>
    </source>
</evidence>
<dbReference type="GO" id="GO:0015562">
    <property type="term" value="F:efflux transmembrane transporter activity"/>
    <property type="evidence" value="ECO:0007669"/>
    <property type="project" value="InterPro"/>
</dbReference>
<dbReference type="GO" id="GO:1990281">
    <property type="term" value="C:efflux pump complex"/>
    <property type="evidence" value="ECO:0007669"/>
    <property type="project" value="TreeGrafter"/>
</dbReference>
<keyword evidence="8" id="KW-0175">Coiled coil</keyword>
<dbReference type="AlphaFoldDB" id="A0A840RZK6"/>
<keyword evidence="3" id="KW-0813">Transport</keyword>
<dbReference type="PANTHER" id="PTHR30026:SF20">
    <property type="entry name" value="OUTER MEMBRANE PROTEIN TOLC"/>
    <property type="match status" value="1"/>
</dbReference>
<dbReference type="PANTHER" id="PTHR30026">
    <property type="entry name" value="OUTER MEMBRANE PROTEIN TOLC"/>
    <property type="match status" value="1"/>
</dbReference>
<dbReference type="RefSeq" id="WP_138857928.1">
    <property type="nucleotide sequence ID" value="NZ_CP040709.1"/>
</dbReference>
<keyword evidence="4" id="KW-1134">Transmembrane beta strand</keyword>
<dbReference type="EMBL" id="JACHHO010000001">
    <property type="protein sequence ID" value="MBB5202983.1"/>
    <property type="molecule type" value="Genomic_DNA"/>
</dbReference>
<evidence type="ECO:0000256" key="3">
    <source>
        <dbReference type="ARBA" id="ARBA00022448"/>
    </source>
</evidence>
<organism evidence="10 11">
    <name type="scientific">Inhella inkyongensis</name>
    <dbReference type="NCBI Taxonomy" id="392593"/>
    <lineage>
        <taxon>Bacteria</taxon>
        <taxon>Pseudomonadati</taxon>
        <taxon>Pseudomonadota</taxon>
        <taxon>Betaproteobacteria</taxon>
        <taxon>Burkholderiales</taxon>
        <taxon>Sphaerotilaceae</taxon>
        <taxon>Inhella</taxon>
    </lineage>
</organism>
<gene>
    <name evidence="10" type="ORF">HNQ51_000276</name>
</gene>
<keyword evidence="6" id="KW-0472">Membrane</keyword>
<proteinExistence type="inferred from homology"/>
<keyword evidence="9" id="KW-0732">Signal</keyword>
<dbReference type="Gene3D" id="1.20.1600.10">
    <property type="entry name" value="Outer membrane efflux proteins (OEP)"/>
    <property type="match status" value="1"/>
</dbReference>
<protein>
    <submittedName>
        <fullName evidence="10">Outer membrane protein TolC</fullName>
    </submittedName>
</protein>
<comment type="caution">
    <text evidence="10">The sequence shown here is derived from an EMBL/GenBank/DDBJ whole genome shotgun (WGS) entry which is preliminary data.</text>
</comment>
<evidence type="ECO:0000256" key="9">
    <source>
        <dbReference type="SAM" id="SignalP"/>
    </source>
</evidence>
<dbReference type="InterPro" id="IPR051906">
    <property type="entry name" value="TolC-like"/>
</dbReference>
<comment type="similarity">
    <text evidence="2">Belongs to the outer membrane factor (OMF) (TC 1.B.17) family.</text>
</comment>
<dbReference type="GO" id="GO:0015288">
    <property type="term" value="F:porin activity"/>
    <property type="evidence" value="ECO:0007669"/>
    <property type="project" value="TreeGrafter"/>
</dbReference>
<feature type="signal peptide" evidence="9">
    <location>
        <begin position="1"/>
        <end position="21"/>
    </location>
</feature>
<keyword evidence="5" id="KW-0812">Transmembrane</keyword>
<dbReference type="Proteomes" id="UP000554837">
    <property type="component" value="Unassembled WGS sequence"/>
</dbReference>
<evidence type="ECO:0000256" key="4">
    <source>
        <dbReference type="ARBA" id="ARBA00022452"/>
    </source>
</evidence>
<dbReference type="OrthoDB" id="8558511at2"/>
<dbReference type="InterPro" id="IPR003423">
    <property type="entry name" value="OMP_efflux"/>
</dbReference>
<accession>A0A840RZK6</accession>
<dbReference type="SUPFAM" id="SSF56954">
    <property type="entry name" value="Outer membrane efflux proteins (OEP)"/>
    <property type="match status" value="1"/>
</dbReference>
<name>A0A840RZK6_9BURK</name>
<evidence type="ECO:0000256" key="5">
    <source>
        <dbReference type="ARBA" id="ARBA00022692"/>
    </source>
</evidence>
<evidence type="ECO:0000256" key="2">
    <source>
        <dbReference type="ARBA" id="ARBA00007613"/>
    </source>
</evidence>
<keyword evidence="7" id="KW-0998">Cell outer membrane</keyword>
<evidence type="ECO:0000256" key="1">
    <source>
        <dbReference type="ARBA" id="ARBA00004442"/>
    </source>
</evidence>
<feature type="chain" id="PRO_5032457145" evidence="9">
    <location>
        <begin position="22"/>
        <end position="407"/>
    </location>
</feature>
<evidence type="ECO:0000313" key="10">
    <source>
        <dbReference type="EMBL" id="MBB5202983.1"/>
    </source>
</evidence>